<gene>
    <name evidence="1" type="ORF">PEVE_00010620</name>
</gene>
<evidence type="ECO:0000313" key="2">
    <source>
        <dbReference type="Proteomes" id="UP001159427"/>
    </source>
</evidence>
<dbReference type="EMBL" id="CALNXI010001756">
    <property type="protein sequence ID" value="CAH3176400.1"/>
    <property type="molecule type" value="Genomic_DNA"/>
</dbReference>
<dbReference type="PANTHER" id="PTHR31511">
    <property type="entry name" value="PROTEIN CBG23764"/>
    <property type="match status" value="1"/>
</dbReference>
<proteinExistence type="predicted"/>
<keyword evidence="2" id="KW-1185">Reference proteome</keyword>
<comment type="caution">
    <text evidence="1">The sequence shown here is derived from an EMBL/GenBank/DDBJ whole genome shotgun (WGS) entry which is preliminary data.</text>
</comment>
<accession>A0ABN8REY5</accession>
<reference evidence="1 2" key="1">
    <citation type="submission" date="2022-05" db="EMBL/GenBank/DDBJ databases">
        <authorList>
            <consortium name="Genoscope - CEA"/>
            <person name="William W."/>
        </authorList>
    </citation>
    <scope>NUCLEOTIDE SEQUENCE [LARGE SCALE GENOMIC DNA]</scope>
</reference>
<name>A0ABN8REY5_9CNID</name>
<evidence type="ECO:0000313" key="1">
    <source>
        <dbReference type="EMBL" id="CAH3176400.1"/>
    </source>
</evidence>
<sequence length="174" mass="20248">MLEQLNYEGIEFPVATKHYGKREEQNSIIINDILNLLSIAKDEKKHHVLIKEFDSLMLNKTTHKNKKYFCTYCLQCFSTEEILSNNKVNCLVINGEQAIRMPQKGKKTLQFQNHHRQMLVPFVINADFEAITEKIQGCQPNNTQSCTDKYQKHTGCSYGYKVVCCYDDKYTKPV</sequence>
<dbReference type="PANTHER" id="PTHR31511:SF12">
    <property type="entry name" value="RHO TERMINATION FACTOR N-TERMINAL DOMAIN-CONTAINING PROTEIN"/>
    <property type="match status" value="1"/>
</dbReference>
<dbReference type="Proteomes" id="UP001159427">
    <property type="component" value="Unassembled WGS sequence"/>
</dbReference>
<protein>
    <submittedName>
        <fullName evidence="1">Uncharacterized protein</fullName>
    </submittedName>
</protein>
<organism evidence="1 2">
    <name type="scientific">Porites evermanni</name>
    <dbReference type="NCBI Taxonomy" id="104178"/>
    <lineage>
        <taxon>Eukaryota</taxon>
        <taxon>Metazoa</taxon>
        <taxon>Cnidaria</taxon>
        <taxon>Anthozoa</taxon>
        <taxon>Hexacorallia</taxon>
        <taxon>Scleractinia</taxon>
        <taxon>Fungiina</taxon>
        <taxon>Poritidae</taxon>
        <taxon>Porites</taxon>
    </lineage>
</organism>